<evidence type="ECO:0000259" key="1">
    <source>
        <dbReference type="PROSITE" id="PS51819"/>
    </source>
</evidence>
<dbReference type="EMBL" id="BAAAZC010000019">
    <property type="protein sequence ID" value="GAA3975122.1"/>
    <property type="molecule type" value="Genomic_DNA"/>
</dbReference>
<dbReference type="Gene3D" id="3.10.180.10">
    <property type="entry name" value="2,3-Dihydroxybiphenyl 1,2-Dioxygenase, domain 1"/>
    <property type="match status" value="1"/>
</dbReference>
<keyword evidence="3" id="KW-1185">Reference proteome</keyword>
<name>A0ABP7Q2H9_9SPHI</name>
<dbReference type="InterPro" id="IPR029068">
    <property type="entry name" value="Glyas_Bleomycin-R_OHBP_Dase"/>
</dbReference>
<dbReference type="GO" id="GO:0051213">
    <property type="term" value="F:dioxygenase activity"/>
    <property type="evidence" value="ECO:0007669"/>
    <property type="project" value="UniProtKB-KW"/>
</dbReference>
<gene>
    <name evidence="2" type="ORF">GCM10022210_26930</name>
</gene>
<keyword evidence="2" id="KW-0223">Dioxygenase</keyword>
<reference evidence="3" key="1">
    <citation type="journal article" date="2019" name="Int. J. Syst. Evol. Microbiol.">
        <title>The Global Catalogue of Microorganisms (GCM) 10K type strain sequencing project: providing services to taxonomists for standard genome sequencing and annotation.</title>
        <authorList>
            <consortium name="The Broad Institute Genomics Platform"/>
            <consortium name="The Broad Institute Genome Sequencing Center for Infectious Disease"/>
            <person name="Wu L."/>
            <person name="Ma J."/>
        </authorList>
    </citation>
    <scope>NUCLEOTIDE SEQUENCE [LARGE SCALE GENOMIC DNA]</scope>
    <source>
        <strain evidence="3">JCM 16601</strain>
    </source>
</reference>
<dbReference type="PROSITE" id="PS51819">
    <property type="entry name" value="VOC"/>
    <property type="match status" value="1"/>
</dbReference>
<dbReference type="Pfam" id="PF00903">
    <property type="entry name" value="Glyoxalase"/>
    <property type="match status" value="1"/>
</dbReference>
<comment type="caution">
    <text evidence="2">The sequence shown here is derived from an EMBL/GenBank/DDBJ whole genome shotgun (WGS) entry which is preliminary data.</text>
</comment>
<dbReference type="InterPro" id="IPR037523">
    <property type="entry name" value="VOC_core"/>
</dbReference>
<protein>
    <submittedName>
        <fullName evidence="2">Glyoxalase/bleomycin resistance/extradiol dioxygenase family protein</fullName>
    </submittedName>
</protein>
<sequence length="136" mass="15604">MKRTSQSAEQNRPKDFTVMKIKLIVIRTSDMPRLVGFYQLLGLTFDYHKHGASPYHFSAEVEELIFEIYPLAKGQTDTDKYLRLGFEIADFDETIATLKDSNVLLASEPVFTEFGFMAVVIDPDGRKVELYKSKDK</sequence>
<feature type="domain" description="VOC" evidence="1">
    <location>
        <begin position="20"/>
        <end position="133"/>
    </location>
</feature>
<keyword evidence="2" id="KW-0560">Oxidoreductase</keyword>
<proteinExistence type="predicted"/>
<evidence type="ECO:0000313" key="3">
    <source>
        <dbReference type="Proteomes" id="UP001500742"/>
    </source>
</evidence>
<dbReference type="SUPFAM" id="SSF54593">
    <property type="entry name" value="Glyoxalase/Bleomycin resistance protein/Dihydroxybiphenyl dioxygenase"/>
    <property type="match status" value="1"/>
</dbReference>
<accession>A0ABP7Q2H9</accession>
<dbReference type="InterPro" id="IPR004360">
    <property type="entry name" value="Glyas_Fos-R_dOase_dom"/>
</dbReference>
<organism evidence="2 3">
    <name type="scientific">Mucilaginibacter dorajii</name>
    <dbReference type="NCBI Taxonomy" id="692994"/>
    <lineage>
        <taxon>Bacteria</taxon>
        <taxon>Pseudomonadati</taxon>
        <taxon>Bacteroidota</taxon>
        <taxon>Sphingobacteriia</taxon>
        <taxon>Sphingobacteriales</taxon>
        <taxon>Sphingobacteriaceae</taxon>
        <taxon>Mucilaginibacter</taxon>
    </lineage>
</organism>
<evidence type="ECO:0000313" key="2">
    <source>
        <dbReference type="EMBL" id="GAA3975122.1"/>
    </source>
</evidence>
<dbReference type="Proteomes" id="UP001500742">
    <property type="component" value="Unassembled WGS sequence"/>
</dbReference>